<comment type="similarity">
    <text evidence="5">Belongs to the adaptor complexes medium subunit family.</text>
</comment>
<protein>
    <recommendedName>
        <fullName evidence="7">MHD domain-containing protein</fullName>
    </recommendedName>
</protein>
<dbReference type="GO" id="GO:0006895">
    <property type="term" value="P:Golgi to endosome transport"/>
    <property type="evidence" value="ECO:0007669"/>
    <property type="project" value="EnsemblFungi"/>
</dbReference>
<dbReference type="SUPFAM" id="SSF64356">
    <property type="entry name" value="SNARE-like"/>
    <property type="match status" value="1"/>
</dbReference>
<evidence type="ECO:0000313" key="9">
    <source>
        <dbReference type="Proteomes" id="UP000094455"/>
    </source>
</evidence>
<name>A0A1E3NHM3_9ASCO</name>
<comment type="subcellular location">
    <subcellularLocation>
        <location evidence="1">Endomembrane system</location>
    </subcellularLocation>
</comment>
<evidence type="ECO:0000256" key="3">
    <source>
        <dbReference type="ARBA" id="ARBA00022927"/>
    </source>
</evidence>
<keyword evidence="3 5" id="KW-0653">Protein transport</keyword>
<dbReference type="GO" id="GO:0043001">
    <property type="term" value="P:Golgi to plasma membrane protein transport"/>
    <property type="evidence" value="ECO:0007669"/>
    <property type="project" value="EnsemblFungi"/>
</dbReference>
<dbReference type="RefSeq" id="XP_019016709.1">
    <property type="nucleotide sequence ID" value="XM_019161389.1"/>
</dbReference>
<dbReference type="GO" id="GO:0042147">
    <property type="term" value="P:retrograde transport, endosome to Golgi"/>
    <property type="evidence" value="ECO:0007669"/>
    <property type="project" value="EnsemblFungi"/>
</dbReference>
<dbReference type="InterPro" id="IPR036168">
    <property type="entry name" value="AP2_Mu_C_sf"/>
</dbReference>
<dbReference type="GeneID" id="30178076"/>
<keyword evidence="4" id="KW-0472">Membrane</keyword>
<dbReference type="GO" id="GO:0005768">
    <property type="term" value="C:endosome"/>
    <property type="evidence" value="ECO:0007669"/>
    <property type="project" value="EnsemblFungi"/>
</dbReference>
<evidence type="ECO:0000313" key="8">
    <source>
        <dbReference type="EMBL" id="ODQ45596.1"/>
    </source>
</evidence>
<dbReference type="AlphaFoldDB" id="A0A1E3NHM3"/>
<dbReference type="Proteomes" id="UP000094455">
    <property type="component" value="Unassembled WGS sequence"/>
</dbReference>
<proteinExistence type="inferred from homology"/>
<dbReference type="CDD" id="cd09250">
    <property type="entry name" value="AP-1_Mu1_Cterm"/>
    <property type="match status" value="1"/>
</dbReference>
<dbReference type="EMBL" id="KV454004">
    <property type="protein sequence ID" value="ODQ45596.1"/>
    <property type="molecule type" value="Genomic_DNA"/>
</dbReference>
<dbReference type="STRING" id="763406.A0A1E3NHM3"/>
<dbReference type="InterPro" id="IPR011012">
    <property type="entry name" value="Longin-like_dom_sf"/>
</dbReference>
<evidence type="ECO:0000259" key="7">
    <source>
        <dbReference type="PROSITE" id="PS51072"/>
    </source>
</evidence>
<sequence length="482" mass="54975">MASIVYLLDAKARPLIHRDYKGDVPTSLVDSFPLLLIRNSSSSSNMTTNLSESECPPVIYHNGHSYSFLIHNDIYVLAISKSDINVFNVLVYLNSLVEVLTHHFKELNEISIKDNNSIIYELLDEMMDFGIPQVTDDNILKEYITQQSFTFEKLMSSVSASATSTHKKIKQGKQDRRAPPTTLTNQISWRPQGIMYKKNEAYLDVIESIDMLINSRGQILTSEIYGNIRLKSYLSGMPELQLGLNDKFINSGLNSIRGLTASSQTAAAPTTVDSKKSVEVEDVKFHQCVKLSKFEADKVISFVPPDGVCDLITYRVHSDVLKPLFLIDYKFKNHSNTRLEIMVKIKANFKNKVSANKVEVQIPVPADIDSPKFHYQKGKLKYMPSDNYIRWKFHKIEGGKEYVMVAELMLLSIINEQELMNFRKVPINVKFEMQGFVTSGLQVRYLKINEPKLNYPSYPYVRYITKSGDHYDIRSGRYGTGL</sequence>
<dbReference type="GO" id="GO:0099638">
    <property type="term" value="P:endosome to plasma membrane protein transport"/>
    <property type="evidence" value="ECO:0007669"/>
    <property type="project" value="EnsemblFungi"/>
</dbReference>
<dbReference type="FunFam" id="3.30.450.60:FF:000002">
    <property type="entry name" value="AP-2 complex subunit mu, putative"/>
    <property type="match status" value="1"/>
</dbReference>
<feature type="domain" description="MHD" evidence="7">
    <location>
        <begin position="198"/>
        <end position="474"/>
    </location>
</feature>
<dbReference type="GO" id="GO:0005829">
    <property type="term" value="C:cytosol"/>
    <property type="evidence" value="ECO:0007669"/>
    <property type="project" value="GOC"/>
</dbReference>
<dbReference type="InterPro" id="IPR001392">
    <property type="entry name" value="Clathrin_mu"/>
</dbReference>
<dbReference type="PROSITE" id="PS00990">
    <property type="entry name" value="CLAT_ADAPTOR_M_1"/>
    <property type="match status" value="1"/>
</dbReference>
<dbReference type="Gene3D" id="2.60.40.1170">
    <property type="entry name" value="Mu homology domain, subdomain B"/>
    <property type="match status" value="2"/>
</dbReference>
<evidence type="ECO:0000256" key="2">
    <source>
        <dbReference type="ARBA" id="ARBA00022448"/>
    </source>
</evidence>
<dbReference type="InterPro" id="IPR018240">
    <property type="entry name" value="Clathrin_mu_CS"/>
</dbReference>
<dbReference type="PRINTS" id="PR00314">
    <property type="entry name" value="CLATHRINADPT"/>
</dbReference>
<reference evidence="8 9" key="1">
    <citation type="journal article" date="2016" name="Proc. Natl. Acad. Sci. U.S.A.">
        <title>Comparative genomics of biotechnologically important yeasts.</title>
        <authorList>
            <person name="Riley R."/>
            <person name="Haridas S."/>
            <person name="Wolfe K.H."/>
            <person name="Lopes M.R."/>
            <person name="Hittinger C.T."/>
            <person name="Goeker M."/>
            <person name="Salamov A.A."/>
            <person name="Wisecaver J.H."/>
            <person name="Long T.M."/>
            <person name="Calvey C.H."/>
            <person name="Aerts A.L."/>
            <person name="Barry K.W."/>
            <person name="Choi C."/>
            <person name="Clum A."/>
            <person name="Coughlan A.Y."/>
            <person name="Deshpande S."/>
            <person name="Douglass A.P."/>
            <person name="Hanson S.J."/>
            <person name="Klenk H.-P."/>
            <person name="LaButti K.M."/>
            <person name="Lapidus A."/>
            <person name="Lindquist E.A."/>
            <person name="Lipzen A.M."/>
            <person name="Meier-Kolthoff J.P."/>
            <person name="Ohm R.A."/>
            <person name="Otillar R.P."/>
            <person name="Pangilinan J.L."/>
            <person name="Peng Y."/>
            <person name="Rokas A."/>
            <person name="Rosa C.A."/>
            <person name="Scheuner C."/>
            <person name="Sibirny A.A."/>
            <person name="Slot J.C."/>
            <person name="Stielow J.B."/>
            <person name="Sun H."/>
            <person name="Kurtzman C.P."/>
            <person name="Blackwell M."/>
            <person name="Grigoriev I.V."/>
            <person name="Jeffries T.W."/>
        </authorList>
    </citation>
    <scope>NUCLEOTIDE SEQUENCE [LARGE SCALE GENOMIC DNA]</scope>
    <source>
        <strain evidence="8 9">NRRL Y-2026</strain>
    </source>
</reference>
<accession>A0A1E3NHM3</accession>
<dbReference type="SUPFAM" id="SSF49447">
    <property type="entry name" value="Second domain of Mu2 adaptin subunit (ap50) of ap2 adaptor"/>
    <property type="match status" value="1"/>
</dbReference>
<dbReference type="GO" id="GO:0006896">
    <property type="term" value="P:Golgi to vacuole transport"/>
    <property type="evidence" value="ECO:0007669"/>
    <property type="project" value="EnsemblFungi"/>
</dbReference>
<evidence type="ECO:0000256" key="6">
    <source>
        <dbReference type="SAM" id="MobiDB-lite"/>
    </source>
</evidence>
<dbReference type="PANTHER" id="PTHR10529">
    <property type="entry name" value="AP COMPLEX SUBUNIT MU"/>
    <property type="match status" value="1"/>
</dbReference>
<organism evidence="8 9">
    <name type="scientific">Pichia membranifaciens NRRL Y-2026</name>
    <dbReference type="NCBI Taxonomy" id="763406"/>
    <lineage>
        <taxon>Eukaryota</taxon>
        <taxon>Fungi</taxon>
        <taxon>Dikarya</taxon>
        <taxon>Ascomycota</taxon>
        <taxon>Saccharomycotina</taxon>
        <taxon>Pichiomycetes</taxon>
        <taxon>Pichiales</taxon>
        <taxon>Pichiaceae</taxon>
        <taxon>Pichia</taxon>
    </lineage>
</organism>
<dbReference type="PIRSF" id="PIRSF005992">
    <property type="entry name" value="Clathrin_mu"/>
    <property type="match status" value="1"/>
</dbReference>
<feature type="region of interest" description="Disordered" evidence="6">
    <location>
        <begin position="162"/>
        <end position="184"/>
    </location>
</feature>
<dbReference type="GO" id="GO:0030121">
    <property type="term" value="C:AP-1 adaptor complex"/>
    <property type="evidence" value="ECO:0007669"/>
    <property type="project" value="EnsemblFungi"/>
</dbReference>
<keyword evidence="2 5" id="KW-0813">Transport</keyword>
<dbReference type="Pfam" id="PF00928">
    <property type="entry name" value="Adap_comp_sub"/>
    <property type="match status" value="1"/>
</dbReference>
<evidence type="ECO:0000256" key="1">
    <source>
        <dbReference type="ARBA" id="ARBA00004308"/>
    </source>
</evidence>
<gene>
    <name evidence="8" type="ORF">PICMEDRAFT_16901</name>
</gene>
<dbReference type="InterPro" id="IPR050431">
    <property type="entry name" value="Adaptor_comp_med_subunit"/>
</dbReference>
<dbReference type="OrthoDB" id="10259133at2759"/>
<evidence type="ECO:0000256" key="5">
    <source>
        <dbReference type="PIRNR" id="PIRNR005992"/>
    </source>
</evidence>
<dbReference type="Gene3D" id="3.30.450.60">
    <property type="match status" value="1"/>
</dbReference>
<dbReference type="PROSITE" id="PS51072">
    <property type="entry name" value="MHD"/>
    <property type="match status" value="1"/>
</dbReference>
<evidence type="ECO:0000256" key="4">
    <source>
        <dbReference type="ARBA" id="ARBA00023136"/>
    </source>
</evidence>
<dbReference type="InterPro" id="IPR028565">
    <property type="entry name" value="MHD"/>
</dbReference>
<keyword evidence="9" id="KW-1185">Reference proteome</keyword>